<dbReference type="Gene3D" id="1.20.81.30">
    <property type="entry name" value="Type II secretion system (T2SS), domain F"/>
    <property type="match status" value="2"/>
</dbReference>
<evidence type="ECO:0000256" key="1">
    <source>
        <dbReference type="ARBA" id="ARBA00004429"/>
    </source>
</evidence>
<evidence type="ECO:0000256" key="2">
    <source>
        <dbReference type="ARBA" id="ARBA00005745"/>
    </source>
</evidence>
<dbReference type="GO" id="GO:0005886">
    <property type="term" value="C:plasma membrane"/>
    <property type="evidence" value="ECO:0007669"/>
    <property type="project" value="UniProtKB-SubCell"/>
</dbReference>
<evidence type="ECO:0000256" key="3">
    <source>
        <dbReference type="ARBA" id="ARBA00022475"/>
    </source>
</evidence>
<evidence type="ECO:0000313" key="10">
    <source>
        <dbReference type="EMBL" id="BBM88105.1"/>
    </source>
</evidence>
<keyword evidence="3" id="KW-1003">Cell membrane</keyword>
<gene>
    <name evidence="10" type="ORF">UABAM_06521</name>
</gene>
<evidence type="ECO:0000256" key="7">
    <source>
        <dbReference type="ARBA" id="ARBA00023136"/>
    </source>
</evidence>
<dbReference type="AlphaFoldDB" id="A0A5S9IX29"/>
<dbReference type="InterPro" id="IPR018076">
    <property type="entry name" value="T2SS_GspF_dom"/>
</dbReference>
<comment type="similarity">
    <text evidence="2">Belongs to the GSP F family.</text>
</comment>
<dbReference type="OrthoDB" id="9805682at2"/>
<feature type="transmembrane region" description="Helical" evidence="8">
    <location>
        <begin position="220"/>
        <end position="240"/>
    </location>
</feature>
<dbReference type="PRINTS" id="PR00812">
    <property type="entry name" value="BCTERIALGSPF"/>
</dbReference>
<dbReference type="FunFam" id="1.20.81.30:FF:000001">
    <property type="entry name" value="Type II secretion system protein F"/>
    <property type="match status" value="2"/>
</dbReference>
<feature type="domain" description="Type II secretion system protein GspF" evidence="9">
    <location>
        <begin position="68"/>
        <end position="191"/>
    </location>
</feature>
<reference evidence="10 11" key="1">
    <citation type="submission" date="2019-08" db="EMBL/GenBank/DDBJ databases">
        <title>Complete genome sequence of Candidatus Uab amorphum.</title>
        <authorList>
            <person name="Shiratori T."/>
            <person name="Suzuki S."/>
            <person name="Kakizawa Y."/>
            <person name="Ishida K."/>
        </authorList>
    </citation>
    <scope>NUCLEOTIDE SEQUENCE [LARGE SCALE GENOMIC DNA]</scope>
    <source>
        <strain evidence="10 11">SRT547</strain>
    </source>
</reference>
<evidence type="ECO:0000256" key="4">
    <source>
        <dbReference type="ARBA" id="ARBA00022519"/>
    </source>
</evidence>
<comment type="subcellular location">
    <subcellularLocation>
        <location evidence="1">Cell inner membrane</location>
        <topology evidence="1">Multi-pass membrane protein</topology>
    </subcellularLocation>
</comment>
<proteinExistence type="inferred from homology"/>
<dbReference type="KEGG" id="uam:UABAM_06521"/>
<feature type="transmembrane region" description="Helical" evidence="8">
    <location>
        <begin position="169"/>
        <end position="190"/>
    </location>
</feature>
<feature type="transmembrane region" description="Helical" evidence="8">
    <location>
        <begin position="374"/>
        <end position="395"/>
    </location>
</feature>
<evidence type="ECO:0000256" key="8">
    <source>
        <dbReference type="SAM" id="Phobius"/>
    </source>
</evidence>
<dbReference type="Pfam" id="PF00482">
    <property type="entry name" value="T2SSF"/>
    <property type="match status" value="2"/>
</dbReference>
<evidence type="ECO:0000313" key="11">
    <source>
        <dbReference type="Proteomes" id="UP000326354"/>
    </source>
</evidence>
<keyword evidence="6 8" id="KW-1133">Transmembrane helix</keyword>
<feature type="domain" description="Type II secretion system protein GspF" evidence="9">
    <location>
        <begin position="271"/>
        <end position="393"/>
    </location>
</feature>
<protein>
    <submittedName>
        <fullName evidence="10">Type II secretion system protein F</fullName>
    </submittedName>
</protein>
<keyword evidence="11" id="KW-1185">Reference proteome</keyword>
<keyword evidence="5 8" id="KW-0812">Transmembrane</keyword>
<evidence type="ECO:0000256" key="6">
    <source>
        <dbReference type="ARBA" id="ARBA00022989"/>
    </source>
</evidence>
<dbReference type="PANTHER" id="PTHR30012:SF0">
    <property type="entry name" value="TYPE II SECRETION SYSTEM PROTEIN F-RELATED"/>
    <property type="match status" value="1"/>
</dbReference>
<sequence length="405" mass="44384">MPVYNYVAQDNSGQELKGQMNAASREDVVIQLRQKQLIVITIEQKKGLLQMEFGEAKVKVKLDEMVIFTRQLSTMISAGIPLLESLEILQDQQANQGFAKVLGDVVDRVRSGSDLSTALAAHLKIFPKIYVSMVKAGEASGQLDVILTRLAEYQEATAKLRREIKSAMTYPVISLAMIFGITGFLLVGIIPKFKEIFVSLGVDLPGITVGLLELSDFLQLYWLELGGGLIGFSVFLKVYAATKQGRRHFDFVKLKSPVFGPLFQKVAISRFTRTFATLIRSGVPILGSLEIVGQTSGNTIIEDAVRASMNNVKQGESLADPLSDFWVFPPMVTKMIAIGERAGALESLLEKISEFYDQQVSASVETLTSLIEPLMIGVMGFIVGGIVLAVFLPIFKLQEQLARGG</sequence>
<name>A0A5S9IX29_UABAM</name>
<evidence type="ECO:0000259" key="9">
    <source>
        <dbReference type="Pfam" id="PF00482"/>
    </source>
</evidence>
<organism evidence="10 11">
    <name type="scientific">Uabimicrobium amorphum</name>
    <dbReference type="NCBI Taxonomy" id="2596890"/>
    <lineage>
        <taxon>Bacteria</taxon>
        <taxon>Pseudomonadati</taxon>
        <taxon>Planctomycetota</taxon>
        <taxon>Candidatus Uabimicrobiia</taxon>
        <taxon>Candidatus Uabimicrobiales</taxon>
        <taxon>Candidatus Uabimicrobiaceae</taxon>
        <taxon>Candidatus Uabimicrobium</taxon>
    </lineage>
</organism>
<evidence type="ECO:0000256" key="5">
    <source>
        <dbReference type="ARBA" id="ARBA00022692"/>
    </source>
</evidence>
<dbReference type="InterPro" id="IPR042094">
    <property type="entry name" value="T2SS_GspF_sf"/>
</dbReference>
<dbReference type="EMBL" id="AP019860">
    <property type="protein sequence ID" value="BBM88105.1"/>
    <property type="molecule type" value="Genomic_DNA"/>
</dbReference>
<dbReference type="Proteomes" id="UP000326354">
    <property type="component" value="Chromosome"/>
</dbReference>
<keyword evidence="7 8" id="KW-0472">Membrane</keyword>
<dbReference type="InterPro" id="IPR003004">
    <property type="entry name" value="GspF/PilC"/>
</dbReference>
<keyword evidence="4" id="KW-0997">Cell inner membrane</keyword>
<dbReference type="RefSeq" id="WP_151972288.1">
    <property type="nucleotide sequence ID" value="NZ_AP019860.1"/>
</dbReference>
<accession>A0A5S9IX29</accession>
<dbReference type="PANTHER" id="PTHR30012">
    <property type="entry name" value="GENERAL SECRETION PATHWAY PROTEIN"/>
    <property type="match status" value="1"/>
</dbReference>